<accession>A0A0F9RI46</accession>
<proteinExistence type="predicted"/>
<dbReference type="AlphaFoldDB" id="A0A0F9RI46"/>
<sequence>MKETEEGVRSEDTRYEHKVYSTGSFFIKEGFYTEEEIRKLLECFQSRDKALRQSIKPIKEDKQWQNQDG</sequence>
<dbReference type="EMBL" id="LAZR01001169">
    <property type="protein sequence ID" value="KKN49412.1"/>
    <property type="molecule type" value="Genomic_DNA"/>
</dbReference>
<evidence type="ECO:0000313" key="1">
    <source>
        <dbReference type="EMBL" id="KKN49412.1"/>
    </source>
</evidence>
<name>A0A0F9RI46_9ZZZZ</name>
<gene>
    <name evidence="1" type="ORF">LCGC14_0643020</name>
</gene>
<reference evidence="1" key="1">
    <citation type="journal article" date="2015" name="Nature">
        <title>Complex archaea that bridge the gap between prokaryotes and eukaryotes.</title>
        <authorList>
            <person name="Spang A."/>
            <person name="Saw J.H."/>
            <person name="Jorgensen S.L."/>
            <person name="Zaremba-Niedzwiedzka K."/>
            <person name="Martijn J."/>
            <person name="Lind A.E."/>
            <person name="van Eijk R."/>
            <person name="Schleper C."/>
            <person name="Guy L."/>
            <person name="Ettema T.J."/>
        </authorList>
    </citation>
    <scope>NUCLEOTIDE SEQUENCE</scope>
</reference>
<comment type="caution">
    <text evidence="1">The sequence shown here is derived from an EMBL/GenBank/DDBJ whole genome shotgun (WGS) entry which is preliminary data.</text>
</comment>
<organism evidence="1">
    <name type="scientific">marine sediment metagenome</name>
    <dbReference type="NCBI Taxonomy" id="412755"/>
    <lineage>
        <taxon>unclassified sequences</taxon>
        <taxon>metagenomes</taxon>
        <taxon>ecological metagenomes</taxon>
    </lineage>
</organism>
<protein>
    <submittedName>
        <fullName evidence="1">Uncharacterized protein</fullName>
    </submittedName>
</protein>